<keyword evidence="8" id="KW-1185">Reference proteome</keyword>
<dbReference type="SUPFAM" id="SSF54814">
    <property type="entry name" value="Prokaryotic type KH domain (KH-domain type II)"/>
    <property type="match status" value="1"/>
</dbReference>
<dbReference type="Gene3D" id="3.40.50.300">
    <property type="entry name" value="P-loop containing nucleotide triphosphate hydrolases"/>
    <property type="match status" value="1"/>
</dbReference>
<dbReference type="InterPro" id="IPR009019">
    <property type="entry name" value="KH_sf_prok-type"/>
</dbReference>
<dbReference type="GO" id="GO:0019843">
    <property type="term" value="F:rRNA binding"/>
    <property type="evidence" value="ECO:0007669"/>
    <property type="project" value="TreeGrafter"/>
</dbReference>
<feature type="domain" description="G" evidence="6">
    <location>
        <begin position="51"/>
        <end position="173"/>
    </location>
</feature>
<gene>
    <name evidence="7" type="ORF">PHYEVI_LOCUS10216</name>
</gene>
<dbReference type="Proteomes" id="UP001153712">
    <property type="component" value="Chromosome 7"/>
</dbReference>
<dbReference type="PANTHER" id="PTHR42698">
    <property type="entry name" value="GTPASE ERA"/>
    <property type="match status" value="1"/>
</dbReference>
<accession>A0A9N9TYS6</accession>
<dbReference type="CDD" id="cd04163">
    <property type="entry name" value="Era"/>
    <property type="match status" value="1"/>
</dbReference>
<keyword evidence="3" id="KW-0547">Nucleotide-binding</keyword>
<dbReference type="GO" id="GO:0043024">
    <property type="term" value="F:ribosomal small subunit binding"/>
    <property type="evidence" value="ECO:0007669"/>
    <property type="project" value="TreeGrafter"/>
</dbReference>
<evidence type="ECO:0000256" key="5">
    <source>
        <dbReference type="ARBA" id="ARBA00030975"/>
    </source>
</evidence>
<comment type="similarity">
    <text evidence="1">Belongs to the TRAFAC class TrmE-Era-EngA-EngB-Septin-like GTPase superfamily. Era GTPase family.</text>
</comment>
<evidence type="ECO:0000256" key="1">
    <source>
        <dbReference type="ARBA" id="ARBA00007921"/>
    </source>
</evidence>
<dbReference type="OrthoDB" id="8954335at2759"/>
<evidence type="ECO:0000259" key="6">
    <source>
        <dbReference type="Pfam" id="PF01926"/>
    </source>
</evidence>
<dbReference type="PANTHER" id="PTHR42698:SF1">
    <property type="entry name" value="GTPASE ERA, MITOCHONDRIAL"/>
    <property type="match status" value="1"/>
</dbReference>
<proteinExistence type="inferred from homology"/>
<evidence type="ECO:0000256" key="4">
    <source>
        <dbReference type="ARBA" id="ARBA00023134"/>
    </source>
</evidence>
<dbReference type="PRINTS" id="PR00326">
    <property type="entry name" value="GTP1OBG"/>
</dbReference>
<sequence length="360" mass="41088">MRVSFNSLKCLFSKTQTIVFNCRKLSSSLSEHAANSTEFLSEPSSNQKLLKVAIIGLPNAGKSTFINKLMDRKVFATSQRVHTTRVKAKAIFSSEDTQIIFVDTPGLVNEREQKKFKLTPQFINDGREVAKHADIIGVIHDVSCHWTKDRLDIKIVRILESNKEKPSFLVLNKVDDIKSKRKLLDITRNVTENSLDGKPIEHVKRNYKKEDNEYKGWAYFSDIFMVSALTGDGMDDVRNYLVSKAKPGQWLFPEAVWTDQNTESVIINTVKAALLNFMPQEVPYKLQPIIEYLNVDEGGKIVTVVIVKCPTQRISKLLLGHSEGRLRNITEYVQRELQECFYSFVKIKIVPHPLPDETSQ</sequence>
<dbReference type="Pfam" id="PF01926">
    <property type="entry name" value="MMR_HSR1"/>
    <property type="match status" value="1"/>
</dbReference>
<dbReference type="FunFam" id="3.40.50.300:FF:002220">
    <property type="entry name" value="GTPase Era, mitochondrial"/>
    <property type="match status" value="1"/>
</dbReference>
<dbReference type="InterPro" id="IPR005225">
    <property type="entry name" value="Small_GTP-bd"/>
</dbReference>
<reference evidence="7" key="1">
    <citation type="submission" date="2022-01" db="EMBL/GenBank/DDBJ databases">
        <authorList>
            <person name="King R."/>
        </authorList>
    </citation>
    <scope>NUCLEOTIDE SEQUENCE</scope>
</reference>
<dbReference type="InterPro" id="IPR005662">
    <property type="entry name" value="GTPase_Era-like"/>
</dbReference>
<dbReference type="InterPro" id="IPR006073">
    <property type="entry name" value="GTP-bd"/>
</dbReference>
<protein>
    <recommendedName>
        <fullName evidence="2">GTPase Era, mitochondrial</fullName>
    </recommendedName>
    <alternativeName>
        <fullName evidence="5">ERA-like protein 1</fullName>
    </alternativeName>
</protein>
<dbReference type="InterPro" id="IPR015946">
    <property type="entry name" value="KH_dom-like_a/b"/>
</dbReference>
<evidence type="ECO:0000256" key="2">
    <source>
        <dbReference type="ARBA" id="ARBA00019149"/>
    </source>
</evidence>
<evidence type="ECO:0000256" key="3">
    <source>
        <dbReference type="ARBA" id="ARBA00022741"/>
    </source>
</evidence>
<organism evidence="7 8">
    <name type="scientific">Phyllotreta striolata</name>
    <name type="common">Striped flea beetle</name>
    <name type="synonym">Crioceris striolata</name>
    <dbReference type="NCBI Taxonomy" id="444603"/>
    <lineage>
        <taxon>Eukaryota</taxon>
        <taxon>Metazoa</taxon>
        <taxon>Ecdysozoa</taxon>
        <taxon>Arthropoda</taxon>
        <taxon>Hexapoda</taxon>
        <taxon>Insecta</taxon>
        <taxon>Pterygota</taxon>
        <taxon>Neoptera</taxon>
        <taxon>Endopterygota</taxon>
        <taxon>Coleoptera</taxon>
        <taxon>Polyphaga</taxon>
        <taxon>Cucujiformia</taxon>
        <taxon>Chrysomeloidea</taxon>
        <taxon>Chrysomelidae</taxon>
        <taxon>Galerucinae</taxon>
        <taxon>Alticini</taxon>
        <taxon>Phyllotreta</taxon>
    </lineage>
</organism>
<keyword evidence="4" id="KW-0342">GTP-binding</keyword>
<name>A0A9N9TYS6_PHYSR</name>
<dbReference type="GO" id="GO:0000028">
    <property type="term" value="P:ribosomal small subunit assembly"/>
    <property type="evidence" value="ECO:0007669"/>
    <property type="project" value="TreeGrafter"/>
</dbReference>
<dbReference type="GO" id="GO:0005525">
    <property type="term" value="F:GTP binding"/>
    <property type="evidence" value="ECO:0007669"/>
    <property type="project" value="UniProtKB-KW"/>
</dbReference>
<dbReference type="AlphaFoldDB" id="A0A9N9TYS6"/>
<evidence type="ECO:0000313" key="8">
    <source>
        <dbReference type="Proteomes" id="UP001153712"/>
    </source>
</evidence>
<dbReference type="InterPro" id="IPR027417">
    <property type="entry name" value="P-loop_NTPase"/>
</dbReference>
<evidence type="ECO:0000313" key="7">
    <source>
        <dbReference type="EMBL" id="CAG9863947.1"/>
    </source>
</evidence>
<dbReference type="GO" id="GO:0005759">
    <property type="term" value="C:mitochondrial matrix"/>
    <property type="evidence" value="ECO:0007669"/>
    <property type="project" value="TreeGrafter"/>
</dbReference>
<dbReference type="SUPFAM" id="SSF52540">
    <property type="entry name" value="P-loop containing nucleoside triphosphate hydrolases"/>
    <property type="match status" value="1"/>
</dbReference>
<dbReference type="InterPro" id="IPR030388">
    <property type="entry name" value="G_ERA_dom"/>
</dbReference>
<dbReference type="Gene3D" id="3.30.300.20">
    <property type="match status" value="1"/>
</dbReference>
<dbReference type="EMBL" id="OU900100">
    <property type="protein sequence ID" value="CAG9863947.1"/>
    <property type="molecule type" value="Genomic_DNA"/>
</dbReference>
<dbReference type="NCBIfam" id="TIGR00231">
    <property type="entry name" value="small_GTP"/>
    <property type="match status" value="1"/>
</dbReference>